<accession>A0A7S2Z7H6</accession>
<keyword evidence="5 6" id="KW-0694">RNA-binding</keyword>
<dbReference type="GO" id="GO:0016779">
    <property type="term" value="F:nucleotidyltransferase activity"/>
    <property type="evidence" value="ECO:0007669"/>
    <property type="project" value="UniProtKB-UniRule"/>
</dbReference>
<dbReference type="InterPro" id="IPR020554">
    <property type="entry name" value="UPF0021_CS"/>
</dbReference>
<dbReference type="PANTHER" id="PTHR11807">
    <property type="entry name" value="ATPASES OF THE PP SUPERFAMILY-RELATED"/>
    <property type="match status" value="1"/>
</dbReference>
<dbReference type="GO" id="GO:0005739">
    <property type="term" value="C:mitochondrion"/>
    <property type="evidence" value="ECO:0007669"/>
    <property type="project" value="TreeGrafter"/>
</dbReference>
<evidence type="ECO:0000256" key="2">
    <source>
        <dbReference type="ARBA" id="ARBA00022555"/>
    </source>
</evidence>
<keyword evidence="1 6" id="KW-0963">Cytoplasm</keyword>
<dbReference type="UniPathway" id="UPA00988"/>
<dbReference type="Pfam" id="PF01171">
    <property type="entry name" value="ATP_bind_3"/>
    <property type="match status" value="1"/>
</dbReference>
<dbReference type="NCBIfam" id="TIGR00269">
    <property type="entry name" value="TIGR00269 family protein"/>
    <property type="match status" value="1"/>
</dbReference>
<sequence>MREKFCYSCCSLFEKIDENVKLWDCSDQAAIRSYLCDEEDGVASVAAEGRGRGIEEVRDPAGSADNSLPAPQAPPHQAQSSAAGSRGRRGPKMCAYCHEKRAMLKRPKTKECVCKECFYLAFEEEIHETIIHEKLFHRGDKVAIGASGGKDSTVLIHVLKALNERYDYGIELFLLSVDEGIKGYRDDSLETVSRNEQQYEIPLKVVSYKDLYGYTMDEIVAQIGLKNNCTFCGVFRRQALDRGAVLLEANKIVTGHNADDIAETVFLNVLRGDFPRLTRCTNSITGEGGPLPRCKPFKYTYEKEIVMYAFHKKLDYFATECIYSPQAYRGVAREFIKDVELVEPVCILNTIISGDEMKLGNELKPLQVQGECTKCGYITSQKVCKACKLLEGLNLRRASGRM</sequence>
<evidence type="ECO:0000256" key="1">
    <source>
        <dbReference type="ARBA" id="ARBA00022490"/>
    </source>
</evidence>
<feature type="compositionally biased region" description="Basic and acidic residues" evidence="7">
    <location>
        <begin position="49"/>
        <end position="59"/>
    </location>
</feature>
<feature type="domain" description="Cytoplasmic tRNA 2-thiolation protein 1 C-terminal" evidence="9">
    <location>
        <begin position="370"/>
        <end position="398"/>
    </location>
</feature>
<reference evidence="10" key="1">
    <citation type="submission" date="2021-01" db="EMBL/GenBank/DDBJ databases">
        <authorList>
            <person name="Corre E."/>
            <person name="Pelletier E."/>
            <person name="Niang G."/>
            <person name="Scheremetjew M."/>
            <person name="Finn R."/>
            <person name="Kale V."/>
            <person name="Holt S."/>
            <person name="Cochrane G."/>
            <person name="Meng A."/>
            <person name="Brown T."/>
            <person name="Cohen L."/>
        </authorList>
    </citation>
    <scope>NUCLEOTIDE SEQUENCE</scope>
    <source>
        <strain evidence="10">RCC856</strain>
    </source>
</reference>
<feature type="compositionally biased region" description="Low complexity" evidence="7">
    <location>
        <begin position="67"/>
        <end position="85"/>
    </location>
</feature>
<dbReference type="GO" id="GO:0002143">
    <property type="term" value="P:tRNA wobble position uridine thiolation"/>
    <property type="evidence" value="ECO:0007669"/>
    <property type="project" value="TreeGrafter"/>
</dbReference>
<keyword evidence="3 6" id="KW-0808">Transferase</keyword>
<dbReference type="InterPro" id="IPR000541">
    <property type="entry name" value="Ncs6/Tuc1/Ctu1"/>
</dbReference>
<dbReference type="PROSITE" id="PS01263">
    <property type="entry name" value="UPF0021"/>
    <property type="match status" value="1"/>
</dbReference>
<comment type="function">
    <text evidence="6">Plays a central role in 2-thiolation of mcm(5)S(2)U at tRNA wobble positions of tRNA(Lys), tRNA(Glu) and tRNA(Gln). Directly binds tRNAs and probably acts by catalyzing adenylation of tRNAs, an intermediate required for 2-thiolation. It is unclear whether it acts as a sulfurtransferase that transfers sulfur from thiocarboxylated URM1 onto the uridine of tRNAs at wobble position.</text>
</comment>
<dbReference type="GO" id="GO:0032447">
    <property type="term" value="P:protein urmylation"/>
    <property type="evidence" value="ECO:0007669"/>
    <property type="project" value="UniProtKB-UniRule"/>
</dbReference>
<evidence type="ECO:0000256" key="4">
    <source>
        <dbReference type="ARBA" id="ARBA00022694"/>
    </source>
</evidence>
<evidence type="ECO:0000313" key="10">
    <source>
        <dbReference type="EMBL" id="CAE0027646.1"/>
    </source>
</evidence>
<dbReference type="InterPro" id="IPR011063">
    <property type="entry name" value="TilS/TtcA_N"/>
</dbReference>
<comment type="pathway">
    <text evidence="6">tRNA modification; 5-methoxycarbonylmethyl-2-thiouridine-tRNA biosynthesis.</text>
</comment>
<feature type="region of interest" description="Disordered" evidence="7">
    <location>
        <begin position="47"/>
        <end position="90"/>
    </location>
</feature>
<name>A0A7S2Z7H6_9CHLO</name>
<evidence type="ECO:0000256" key="6">
    <source>
        <dbReference type="HAMAP-Rule" id="MF_03053"/>
    </source>
</evidence>
<organism evidence="10">
    <name type="scientific">Chloropicon laureae</name>
    <dbReference type="NCBI Taxonomy" id="464258"/>
    <lineage>
        <taxon>Eukaryota</taxon>
        <taxon>Viridiplantae</taxon>
        <taxon>Chlorophyta</taxon>
        <taxon>Chloropicophyceae</taxon>
        <taxon>Chloropicales</taxon>
        <taxon>Chloropicaceae</taxon>
        <taxon>Chloropicon</taxon>
    </lineage>
</organism>
<proteinExistence type="inferred from homology"/>
<dbReference type="FunFam" id="3.40.50.620:FF:000054">
    <property type="entry name" value="Cytoplasmic tRNA 2-thiolation protein 1"/>
    <property type="match status" value="1"/>
</dbReference>
<evidence type="ECO:0000256" key="3">
    <source>
        <dbReference type="ARBA" id="ARBA00022679"/>
    </source>
</evidence>
<dbReference type="CDD" id="cd01713">
    <property type="entry name" value="CTU1-like"/>
    <property type="match status" value="1"/>
</dbReference>
<gene>
    <name evidence="6" type="primary">NCS6</name>
    <name evidence="6" type="synonym">CTU1</name>
    <name evidence="10" type="ORF">CLAU1311_LOCUS8643</name>
</gene>
<dbReference type="PANTHER" id="PTHR11807:SF12">
    <property type="entry name" value="CYTOPLASMIC TRNA 2-THIOLATION PROTEIN 1"/>
    <property type="match status" value="1"/>
</dbReference>
<dbReference type="InterPro" id="IPR032442">
    <property type="entry name" value="CTU1_C"/>
</dbReference>
<dbReference type="GO" id="GO:0000049">
    <property type="term" value="F:tRNA binding"/>
    <property type="evidence" value="ECO:0007669"/>
    <property type="project" value="UniProtKB-UniRule"/>
</dbReference>
<comment type="subcellular location">
    <subcellularLocation>
        <location evidence="6">Cytoplasm</location>
    </subcellularLocation>
</comment>
<protein>
    <recommendedName>
        <fullName evidence="6">Cytoplasmic tRNA 2-thiolation protein 1</fullName>
        <ecNumber evidence="6">2.7.7.-</ecNumber>
    </recommendedName>
    <alternativeName>
        <fullName evidence="6">Cytoplasmic tRNA adenylyltransferase 1</fullName>
    </alternativeName>
</protein>
<dbReference type="SUPFAM" id="SSF52402">
    <property type="entry name" value="Adenine nucleotide alpha hydrolases-like"/>
    <property type="match status" value="1"/>
</dbReference>
<dbReference type="AlphaFoldDB" id="A0A7S2Z7H6"/>
<evidence type="ECO:0000256" key="7">
    <source>
        <dbReference type="SAM" id="MobiDB-lite"/>
    </source>
</evidence>
<keyword evidence="4 6" id="KW-0819">tRNA processing</keyword>
<dbReference type="Pfam" id="PF16503">
    <property type="entry name" value="zn-ribbon_14"/>
    <property type="match status" value="1"/>
</dbReference>
<dbReference type="InterPro" id="IPR056369">
    <property type="entry name" value="CTU1-like_ATP-bd"/>
</dbReference>
<dbReference type="GO" id="GO:0002144">
    <property type="term" value="C:cytosolic tRNA wobble base thiouridylase complex"/>
    <property type="evidence" value="ECO:0007669"/>
    <property type="project" value="TreeGrafter"/>
</dbReference>
<dbReference type="HAMAP" id="MF_03053">
    <property type="entry name" value="CTU1"/>
    <property type="match status" value="1"/>
</dbReference>
<dbReference type="EC" id="2.7.7.-" evidence="6"/>
<evidence type="ECO:0000256" key="5">
    <source>
        <dbReference type="ARBA" id="ARBA00022884"/>
    </source>
</evidence>
<keyword evidence="2 6" id="KW-0820">tRNA-binding</keyword>
<evidence type="ECO:0000259" key="8">
    <source>
        <dbReference type="Pfam" id="PF01171"/>
    </source>
</evidence>
<feature type="domain" description="tRNA(Ile)-lysidine/2-thiocytidine synthase N-terminal" evidence="8">
    <location>
        <begin position="141"/>
        <end position="320"/>
    </location>
</feature>
<dbReference type="Gene3D" id="3.40.50.620">
    <property type="entry name" value="HUPs"/>
    <property type="match status" value="1"/>
</dbReference>
<dbReference type="InterPro" id="IPR014729">
    <property type="entry name" value="Rossmann-like_a/b/a_fold"/>
</dbReference>
<dbReference type="EMBL" id="HBHU01013255">
    <property type="protein sequence ID" value="CAE0027646.1"/>
    <property type="molecule type" value="Transcribed_RNA"/>
</dbReference>
<comment type="similarity">
    <text evidence="6">Belongs to the TtcA family. CTU1/NCS6/ATPBD3 subfamily.</text>
</comment>
<evidence type="ECO:0000259" key="9">
    <source>
        <dbReference type="Pfam" id="PF16503"/>
    </source>
</evidence>